<evidence type="ECO:0000313" key="2">
    <source>
        <dbReference type="EMBL" id="CAB4162541.1"/>
    </source>
</evidence>
<proteinExistence type="predicted"/>
<dbReference type="EMBL" id="LR796736">
    <property type="protein sequence ID" value="CAB4162541.1"/>
    <property type="molecule type" value="Genomic_DNA"/>
</dbReference>
<organism evidence="2">
    <name type="scientific">uncultured Caudovirales phage</name>
    <dbReference type="NCBI Taxonomy" id="2100421"/>
    <lineage>
        <taxon>Viruses</taxon>
        <taxon>Duplodnaviria</taxon>
        <taxon>Heunggongvirae</taxon>
        <taxon>Uroviricota</taxon>
        <taxon>Caudoviricetes</taxon>
        <taxon>Peduoviridae</taxon>
        <taxon>Maltschvirus</taxon>
        <taxon>Maltschvirus maltsch</taxon>
    </lineage>
</organism>
<accession>A0A6J5NZ84</accession>
<feature type="transmembrane region" description="Helical" evidence="1">
    <location>
        <begin position="50"/>
        <end position="72"/>
    </location>
</feature>
<protein>
    <submittedName>
        <fullName evidence="2">Uncharacterized protein</fullName>
    </submittedName>
</protein>
<reference evidence="2" key="1">
    <citation type="submission" date="2020-04" db="EMBL/GenBank/DDBJ databases">
        <authorList>
            <person name="Chiriac C."/>
            <person name="Salcher M."/>
            <person name="Ghai R."/>
            <person name="Kavagutti S V."/>
        </authorList>
    </citation>
    <scope>NUCLEOTIDE SEQUENCE</scope>
</reference>
<name>A0A6J5NZ84_9CAUD</name>
<evidence type="ECO:0000256" key="1">
    <source>
        <dbReference type="SAM" id="Phobius"/>
    </source>
</evidence>
<keyword evidence="1" id="KW-1133">Transmembrane helix</keyword>
<keyword evidence="1" id="KW-0472">Membrane</keyword>
<gene>
    <name evidence="2" type="ORF">UFOVP785_54</name>
</gene>
<keyword evidence="1" id="KW-0812">Transmembrane</keyword>
<sequence>MSAAFDFEPENQEPVVETEVQNVGAKRKKAEVNLEDQAQRVAAYIDPGKVGFSSAIIAGLITVILPVITNWFSRCSGNDDPAPVAAKAYNPSTDSFDSEVVRKMRPQTRRGCRRKGERNLSTEQLDEISVGVLRHAMNQEQDTTAAVFAMCHEPD</sequence>